<protein>
    <submittedName>
        <fullName evidence="3">Uncharacterized protein</fullName>
    </submittedName>
</protein>
<proteinExistence type="predicted"/>
<evidence type="ECO:0000313" key="3">
    <source>
        <dbReference type="EMBL" id="CAI2386283.1"/>
    </source>
</evidence>
<organism evidence="3 4">
    <name type="scientific">Euplotes crassus</name>
    <dbReference type="NCBI Taxonomy" id="5936"/>
    <lineage>
        <taxon>Eukaryota</taxon>
        <taxon>Sar</taxon>
        <taxon>Alveolata</taxon>
        <taxon>Ciliophora</taxon>
        <taxon>Intramacronucleata</taxon>
        <taxon>Spirotrichea</taxon>
        <taxon>Hypotrichia</taxon>
        <taxon>Euplotida</taxon>
        <taxon>Euplotidae</taxon>
        <taxon>Moneuplotes</taxon>
    </lineage>
</organism>
<evidence type="ECO:0000256" key="2">
    <source>
        <dbReference type="SAM" id="MobiDB-lite"/>
    </source>
</evidence>
<keyword evidence="1" id="KW-0175">Coiled coil</keyword>
<sequence length="496" mass="57301">METHQFSIVNLSIKSVESTIGYDKTLSHKWNYQLETLVKLRKRVNQCEEDLQKLIRGKNWTNFSEAKVKIDSLKQEWENSEILMEMLKYLHKEDIRLHSIRVVNGRIALSENAALKKTFRDLRNGKIKIETNFNKKIDELRAKVGDFRIQNGELRAQNDELRTQNDEFRSHNGEFITQNNELRSQNEELRTQNNELRTQNNELKAQNTFIVIEKRDLISELEVAKENLKELEHQTAQINCLKDNNTKLEKELAKSQSKNKAQPSQIEDLRSNFQDTKEVATNSQTSMEQLKTSHSQTDGKYEHSFKHLQNTCLNLQQALSESIENVWMDIDFFKVIQNQNQKANKDLLESLKESQTSNKDFLKSIDEIQKTQSMTKEVITQNQASFAILRILANKNGVDLTKEETEFLSELLTSKNITLNMNNKVDKAMPALVNKQMLSHLDQLTMYNINLTSEDKRLIEFCRVGHSELTTSTSSPPASLPNSPLLSSASTQVLNP</sequence>
<name>A0AAD1Y853_EUPCR</name>
<dbReference type="Proteomes" id="UP001295684">
    <property type="component" value="Unassembled WGS sequence"/>
</dbReference>
<feature type="coiled-coil region" evidence="1">
    <location>
        <begin position="151"/>
        <end position="258"/>
    </location>
</feature>
<accession>A0AAD1Y853</accession>
<feature type="region of interest" description="Disordered" evidence="2">
    <location>
        <begin position="469"/>
        <end position="496"/>
    </location>
</feature>
<keyword evidence="4" id="KW-1185">Reference proteome</keyword>
<dbReference type="Gene3D" id="1.20.5.340">
    <property type="match status" value="1"/>
</dbReference>
<evidence type="ECO:0000313" key="4">
    <source>
        <dbReference type="Proteomes" id="UP001295684"/>
    </source>
</evidence>
<comment type="caution">
    <text evidence="3">The sequence shown here is derived from an EMBL/GenBank/DDBJ whole genome shotgun (WGS) entry which is preliminary data.</text>
</comment>
<gene>
    <name evidence="3" type="ORF">ECRASSUSDP1_LOCUS27893</name>
</gene>
<evidence type="ECO:0000256" key="1">
    <source>
        <dbReference type="SAM" id="Coils"/>
    </source>
</evidence>
<dbReference type="AlphaFoldDB" id="A0AAD1Y853"/>
<dbReference type="EMBL" id="CAMPGE010028778">
    <property type="protein sequence ID" value="CAI2386283.1"/>
    <property type="molecule type" value="Genomic_DNA"/>
</dbReference>
<reference evidence="3" key="1">
    <citation type="submission" date="2023-07" db="EMBL/GenBank/DDBJ databases">
        <authorList>
            <consortium name="AG Swart"/>
            <person name="Singh M."/>
            <person name="Singh A."/>
            <person name="Seah K."/>
            <person name="Emmerich C."/>
        </authorList>
    </citation>
    <scope>NUCLEOTIDE SEQUENCE</scope>
    <source>
        <strain evidence="3">DP1</strain>
    </source>
</reference>